<name>A0A2S6HME4_9FIRM</name>
<gene>
    <name evidence="4" type="ORF">BXY41_114152</name>
</gene>
<organism evidence="4 5">
    <name type="scientific">Lacrimispora xylanisolvens</name>
    <dbReference type="NCBI Taxonomy" id="384636"/>
    <lineage>
        <taxon>Bacteria</taxon>
        <taxon>Bacillati</taxon>
        <taxon>Bacillota</taxon>
        <taxon>Clostridia</taxon>
        <taxon>Lachnospirales</taxon>
        <taxon>Lachnospiraceae</taxon>
        <taxon>Lacrimispora</taxon>
    </lineage>
</organism>
<feature type="repeat" description="Cell wall-binding" evidence="2">
    <location>
        <begin position="128"/>
        <end position="148"/>
    </location>
</feature>
<feature type="chain" id="PRO_5015678521" evidence="3">
    <location>
        <begin position="26"/>
        <end position="359"/>
    </location>
</feature>
<evidence type="ECO:0000313" key="5">
    <source>
        <dbReference type="Proteomes" id="UP000237749"/>
    </source>
</evidence>
<dbReference type="Gene3D" id="2.10.270.10">
    <property type="entry name" value="Cholin Binding"/>
    <property type="match status" value="1"/>
</dbReference>
<sequence length="359" mass="41806">MRKQWLVVISAGILLSMGGMMSSLASEDNGQEQSTPINLMEATKEWQWKEDSGGWRYIKKDETYKKNCWEKIDGSWYYFGFDGYMSTDWTTIRGMDYLFAETGELQLGWCYNDEEEKWHYYKEDGTPQKGWFQDQDGSWYWFSAKGEMTSSGYKYVTGGKYYFFDNGQMAANQYVGLFYMDETGNRNKNFDIIIESKKKNTTVSAEVKEGFTEASKNLPREWVKRFTDQGWEILYYPDKLYFSAPNTGSGVYYVGHSLDTTYKKIKICNPSELTEAFCEYIGYEYGLYKGTLQEATDLSMDKSLVDEYVYIPDYYADDMKFYFGKLAAAYLGSASTRSEMEAEAPDVTRILKKILYRQS</sequence>
<keyword evidence="1" id="KW-0677">Repeat</keyword>
<dbReference type="InterPro" id="IPR018337">
    <property type="entry name" value="Cell_wall/Cho-bd_repeat"/>
</dbReference>
<keyword evidence="5" id="KW-1185">Reference proteome</keyword>
<dbReference type="EMBL" id="PTJA01000014">
    <property type="protein sequence ID" value="PPK78646.1"/>
    <property type="molecule type" value="Genomic_DNA"/>
</dbReference>
<dbReference type="RefSeq" id="WP_104439038.1">
    <property type="nucleotide sequence ID" value="NZ_PTJA01000014.1"/>
</dbReference>
<evidence type="ECO:0000313" key="4">
    <source>
        <dbReference type="EMBL" id="PPK78646.1"/>
    </source>
</evidence>
<accession>A0A2S6HME4</accession>
<dbReference type="Pfam" id="PF01473">
    <property type="entry name" value="Choline_bind_1"/>
    <property type="match status" value="2"/>
</dbReference>
<evidence type="ECO:0000256" key="2">
    <source>
        <dbReference type="PROSITE-ProRule" id="PRU00591"/>
    </source>
</evidence>
<evidence type="ECO:0000256" key="1">
    <source>
        <dbReference type="ARBA" id="ARBA00022737"/>
    </source>
</evidence>
<protein>
    <submittedName>
        <fullName evidence="4">Putative cell wall binding repeat protein</fullName>
    </submittedName>
</protein>
<proteinExistence type="predicted"/>
<evidence type="ECO:0000256" key="3">
    <source>
        <dbReference type="SAM" id="SignalP"/>
    </source>
</evidence>
<dbReference type="OrthoDB" id="1524045at2"/>
<reference evidence="4 5" key="1">
    <citation type="submission" date="2018-02" db="EMBL/GenBank/DDBJ databases">
        <title>Genomic Encyclopedia of Archaeal and Bacterial Type Strains, Phase II (KMG-II): from individual species to whole genera.</title>
        <authorList>
            <person name="Goeker M."/>
        </authorList>
    </citation>
    <scope>NUCLEOTIDE SEQUENCE [LARGE SCALE GENOMIC DNA]</scope>
    <source>
        <strain evidence="4 5">DSM 3808</strain>
    </source>
</reference>
<feature type="signal peptide" evidence="3">
    <location>
        <begin position="1"/>
        <end position="25"/>
    </location>
</feature>
<keyword evidence="3" id="KW-0732">Signal</keyword>
<dbReference type="PROSITE" id="PS51170">
    <property type="entry name" value="CW"/>
    <property type="match status" value="2"/>
</dbReference>
<dbReference type="AlphaFoldDB" id="A0A2S6HME4"/>
<dbReference type="SUPFAM" id="SSF69360">
    <property type="entry name" value="Cell wall binding repeat"/>
    <property type="match status" value="1"/>
</dbReference>
<dbReference type="Proteomes" id="UP000237749">
    <property type="component" value="Unassembled WGS sequence"/>
</dbReference>
<comment type="caution">
    <text evidence="4">The sequence shown here is derived from an EMBL/GenBank/DDBJ whole genome shotgun (WGS) entry which is preliminary data.</text>
</comment>
<feature type="repeat" description="Cell wall-binding" evidence="2">
    <location>
        <begin position="66"/>
        <end position="85"/>
    </location>
</feature>